<protein>
    <submittedName>
        <fullName evidence="2">DUF2147 domain-containing protein</fullName>
    </submittedName>
</protein>
<sequence length="128" mass="14370">MKMIAKNYLITTGLTWLMSMAALQGHSQVPEKLKGIWTNEQGTRKTDFYEVEGKYFGKLVWVSDDSKLKAGDLLFKELVWNGKKFHGTAVTPARGDLSCVISFEGDDKLKITASKGGMSKSVYWTRVK</sequence>
<evidence type="ECO:0000313" key="2">
    <source>
        <dbReference type="EMBL" id="MBL0745889.1"/>
    </source>
</evidence>
<proteinExistence type="predicted"/>
<keyword evidence="3" id="KW-1185">Reference proteome</keyword>
<keyword evidence="1" id="KW-0732">Signal</keyword>
<accession>A0ABS1L2E7</accession>
<gene>
    <name evidence="2" type="ORF">JI741_31935</name>
</gene>
<feature type="chain" id="PRO_5046227353" evidence="1">
    <location>
        <begin position="22"/>
        <end position="128"/>
    </location>
</feature>
<dbReference type="EMBL" id="JAERRB010000020">
    <property type="protein sequence ID" value="MBL0745889.1"/>
    <property type="molecule type" value="Genomic_DNA"/>
</dbReference>
<reference evidence="2 3" key="1">
    <citation type="submission" date="2021-01" db="EMBL/GenBank/DDBJ databases">
        <title>Chryseolinea sp. Jin1 Genome sequencing and assembly.</title>
        <authorList>
            <person name="Kim I."/>
        </authorList>
    </citation>
    <scope>NUCLEOTIDE SEQUENCE [LARGE SCALE GENOMIC DNA]</scope>
    <source>
        <strain evidence="2 3">Jin1</strain>
    </source>
</reference>
<evidence type="ECO:0000313" key="3">
    <source>
        <dbReference type="Proteomes" id="UP000613030"/>
    </source>
</evidence>
<comment type="caution">
    <text evidence="2">The sequence shown here is derived from an EMBL/GenBank/DDBJ whole genome shotgun (WGS) entry which is preliminary data.</text>
</comment>
<organism evidence="2 3">
    <name type="scientific">Chryseolinea lacunae</name>
    <dbReference type="NCBI Taxonomy" id="2801331"/>
    <lineage>
        <taxon>Bacteria</taxon>
        <taxon>Pseudomonadati</taxon>
        <taxon>Bacteroidota</taxon>
        <taxon>Cytophagia</taxon>
        <taxon>Cytophagales</taxon>
        <taxon>Fulvivirgaceae</taxon>
        <taxon>Chryseolinea</taxon>
    </lineage>
</organism>
<evidence type="ECO:0000256" key="1">
    <source>
        <dbReference type="SAM" id="SignalP"/>
    </source>
</evidence>
<name>A0ABS1L2E7_9BACT</name>
<dbReference type="RefSeq" id="WP_202016582.1">
    <property type="nucleotide sequence ID" value="NZ_JAERRB010000020.1"/>
</dbReference>
<dbReference type="Proteomes" id="UP000613030">
    <property type="component" value="Unassembled WGS sequence"/>
</dbReference>
<feature type="signal peptide" evidence="1">
    <location>
        <begin position="1"/>
        <end position="21"/>
    </location>
</feature>